<dbReference type="SUPFAM" id="SSF53448">
    <property type="entry name" value="Nucleotide-diphospho-sugar transferases"/>
    <property type="match status" value="1"/>
</dbReference>
<dbReference type="RefSeq" id="WP_035471294.1">
    <property type="nucleotide sequence ID" value="NZ_JRGF01000001.1"/>
</dbReference>
<accession>A0ABR4YLB2</accession>
<dbReference type="PANTHER" id="PTHR43179">
    <property type="entry name" value="RHAMNOSYLTRANSFERASE WBBL"/>
    <property type="match status" value="1"/>
</dbReference>
<comment type="similarity">
    <text evidence="1">Belongs to the glycosyltransferase 2 family.</text>
</comment>
<evidence type="ECO:0000313" key="6">
    <source>
        <dbReference type="Proteomes" id="UP000030889"/>
    </source>
</evidence>
<evidence type="ECO:0000313" key="5">
    <source>
        <dbReference type="EMBL" id="KHE43039.1"/>
    </source>
</evidence>
<feature type="domain" description="Glycosyltransferase 2-like" evidence="4">
    <location>
        <begin position="7"/>
        <end position="111"/>
    </location>
</feature>
<comment type="caution">
    <text evidence="5">The sequence shown here is derived from an EMBL/GenBank/DDBJ whole genome shotgun (WGS) entry which is preliminary data.</text>
</comment>
<dbReference type="InterPro" id="IPR029044">
    <property type="entry name" value="Nucleotide-diphossugar_trans"/>
</dbReference>
<evidence type="ECO:0000256" key="3">
    <source>
        <dbReference type="ARBA" id="ARBA00022679"/>
    </source>
</evidence>
<evidence type="ECO:0000256" key="1">
    <source>
        <dbReference type="ARBA" id="ARBA00006739"/>
    </source>
</evidence>
<evidence type="ECO:0000256" key="2">
    <source>
        <dbReference type="ARBA" id="ARBA00022676"/>
    </source>
</evidence>
<sequence>MNRLFYETLKRNTRNVYELIIIDNNSTDGSREFFREHADTVIENPGNYSYPYCQNQGIAAARYDYLVFLNNDVLVPAGWDEHLLRTMHVSGADAISPCSNDDMESRAVQRRINTRWKYVKYPLLKLFGTRYAVLRLMKRLMYPDFERFAAVAGSGSANGRPRGLPAPASCLRAG</sequence>
<dbReference type="Pfam" id="PF00535">
    <property type="entry name" value="Glycos_transf_2"/>
    <property type="match status" value="1"/>
</dbReference>
<dbReference type="EMBL" id="JRGF01000001">
    <property type="protein sequence ID" value="KHE43039.1"/>
    <property type="molecule type" value="Genomic_DNA"/>
</dbReference>
<proteinExistence type="inferred from homology"/>
<dbReference type="InterPro" id="IPR001173">
    <property type="entry name" value="Glyco_trans_2-like"/>
</dbReference>
<keyword evidence="6" id="KW-1185">Reference proteome</keyword>
<dbReference type="Proteomes" id="UP000030889">
    <property type="component" value="Unassembled WGS sequence"/>
</dbReference>
<evidence type="ECO:0000259" key="4">
    <source>
        <dbReference type="Pfam" id="PF00535"/>
    </source>
</evidence>
<organism evidence="5 6">
    <name type="scientific">Alistipes inops</name>
    <dbReference type="NCBI Taxonomy" id="1501391"/>
    <lineage>
        <taxon>Bacteria</taxon>
        <taxon>Pseudomonadati</taxon>
        <taxon>Bacteroidota</taxon>
        <taxon>Bacteroidia</taxon>
        <taxon>Bacteroidales</taxon>
        <taxon>Rikenellaceae</taxon>
        <taxon>Alistipes</taxon>
    </lineage>
</organism>
<keyword evidence="3" id="KW-0808">Transferase</keyword>
<dbReference type="Gene3D" id="3.90.550.10">
    <property type="entry name" value="Spore Coat Polysaccharide Biosynthesis Protein SpsA, Chain A"/>
    <property type="match status" value="1"/>
</dbReference>
<keyword evidence="2" id="KW-0328">Glycosyltransferase</keyword>
<name>A0ABR4YLB2_9BACT</name>
<protein>
    <recommendedName>
        <fullName evidence="4">Glycosyltransferase 2-like domain-containing protein</fullName>
    </recommendedName>
</protein>
<dbReference type="PANTHER" id="PTHR43179:SF12">
    <property type="entry name" value="GALACTOFURANOSYLTRANSFERASE GLFT2"/>
    <property type="match status" value="1"/>
</dbReference>
<gene>
    <name evidence="5" type="ORF">LG35_00860</name>
</gene>
<reference evidence="5 6" key="1">
    <citation type="submission" date="2014-09" db="EMBL/GenBank/DDBJ databases">
        <title>Alistipes sp. 627, sp. nov., a novel member of the family Rikenellaceae isolated from human faeces.</title>
        <authorList>
            <person name="Shkoporov A.N."/>
            <person name="Chaplin A.V."/>
            <person name="Motuzova O.V."/>
            <person name="Kafarskaia L.I."/>
            <person name="Khokhlova E.V."/>
            <person name="Efimov B.A."/>
        </authorList>
    </citation>
    <scope>NUCLEOTIDE SEQUENCE [LARGE SCALE GENOMIC DNA]</scope>
    <source>
        <strain evidence="5 6">627</strain>
    </source>
</reference>